<feature type="non-terminal residue" evidence="4">
    <location>
        <position position="285"/>
    </location>
</feature>
<dbReference type="InterPro" id="IPR027806">
    <property type="entry name" value="HARBI1_dom"/>
</dbReference>
<keyword evidence="2" id="KW-0479">Metal-binding</keyword>
<gene>
    <name evidence="4" type="ORF">PR048_032074</name>
</gene>
<feature type="domain" description="DDE Tnp4" evidence="3">
    <location>
        <begin position="83"/>
        <end position="214"/>
    </location>
</feature>
<name>A0ABQ9G404_9NEOP</name>
<dbReference type="Pfam" id="PF13359">
    <property type="entry name" value="DDE_Tnp_4"/>
    <property type="match status" value="1"/>
</dbReference>
<comment type="cofactor">
    <cofactor evidence="1">
        <name>a divalent metal cation</name>
        <dbReference type="ChEBI" id="CHEBI:60240"/>
    </cofactor>
</comment>
<dbReference type="Proteomes" id="UP001159363">
    <property type="component" value="Chromosome 15"/>
</dbReference>
<evidence type="ECO:0000259" key="3">
    <source>
        <dbReference type="Pfam" id="PF13359"/>
    </source>
</evidence>
<protein>
    <recommendedName>
        <fullName evidence="3">DDE Tnp4 domain-containing protein</fullName>
    </recommendedName>
</protein>
<keyword evidence="5" id="KW-1185">Reference proteome</keyword>
<sequence length="285" mass="31911">MGKAVTPNERLMATLRYLATGRTLEDLKLSCSIVPQTLGKLIPDNCEAIFKALKNYCKNVVLCPNSIGAVDEKHVVTMLPPGSGSYIYKYKNFHSQVLLGIANANDELLYFSFGINGRVSDGGFFDATDLKLEPEFAKGGNCRWKNMRYVLGADDAIPLREYIMKSFSRKVATPSRKIFNYRLCRAHRMIERVFGIIVEIFVRHIVMACCALHNFLRSKAPHQYTSLECLDEEEFESGNATPGPRCNESMSLSKTACHPTNSAELVRESFVQSFNNEGQVSLATK</sequence>
<evidence type="ECO:0000313" key="5">
    <source>
        <dbReference type="Proteomes" id="UP001159363"/>
    </source>
</evidence>
<organism evidence="4 5">
    <name type="scientific">Dryococelus australis</name>
    <dbReference type="NCBI Taxonomy" id="614101"/>
    <lineage>
        <taxon>Eukaryota</taxon>
        <taxon>Metazoa</taxon>
        <taxon>Ecdysozoa</taxon>
        <taxon>Arthropoda</taxon>
        <taxon>Hexapoda</taxon>
        <taxon>Insecta</taxon>
        <taxon>Pterygota</taxon>
        <taxon>Neoptera</taxon>
        <taxon>Polyneoptera</taxon>
        <taxon>Phasmatodea</taxon>
        <taxon>Verophasmatodea</taxon>
        <taxon>Anareolatae</taxon>
        <taxon>Phasmatidae</taxon>
        <taxon>Eurycanthinae</taxon>
        <taxon>Dryococelus</taxon>
    </lineage>
</organism>
<reference evidence="4 5" key="1">
    <citation type="submission" date="2023-02" db="EMBL/GenBank/DDBJ databases">
        <title>LHISI_Scaffold_Assembly.</title>
        <authorList>
            <person name="Stuart O.P."/>
            <person name="Cleave R."/>
            <person name="Magrath M.J.L."/>
            <person name="Mikheyev A.S."/>
        </authorList>
    </citation>
    <scope>NUCLEOTIDE SEQUENCE [LARGE SCALE GENOMIC DNA]</scope>
    <source>
        <strain evidence="4">Daus_M_001</strain>
        <tissue evidence="4">Leg muscle</tissue>
    </source>
</reference>
<evidence type="ECO:0000313" key="4">
    <source>
        <dbReference type="EMBL" id="KAJ8866231.1"/>
    </source>
</evidence>
<comment type="caution">
    <text evidence="4">The sequence shown here is derived from an EMBL/GenBank/DDBJ whole genome shotgun (WGS) entry which is preliminary data.</text>
</comment>
<accession>A0ABQ9G404</accession>
<evidence type="ECO:0000256" key="2">
    <source>
        <dbReference type="ARBA" id="ARBA00022723"/>
    </source>
</evidence>
<proteinExistence type="predicted"/>
<evidence type="ECO:0000256" key="1">
    <source>
        <dbReference type="ARBA" id="ARBA00001968"/>
    </source>
</evidence>
<dbReference type="EMBL" id="JARBHB010000016">
    <property type="protein sequence ID" value="KAJ8866231.1"/>
    <property type="molecule type" value="Genomic_DNA"/>
</dbReference>